<feature type="region of interest" description="Disordered" evidence="2">
    <location>
        <begin position="145"/>
        <end position="183"/>
    </location>
</feature>
<feature type="domain" description="Serpin" evidence="3">
    <location>
        <begin position="251"/>
        <end position="590"/>
    </location>
</feature>
<sequence>MIPELGARGAQSRTHRGADDERQRQEDERGEQHYEPILQVPQRSDRRQHLRGEMSERRTKEERDEAKERRMMRRAGGSCPSVLLRSDATRQIYARGQPVPWHELRTLTVYCPERDPPRAAGGYRETGLEPPRDELLSWLRPRTLEQKQEPPGDRALEQNQQANKGTSVERGPGADLTTCGFQNAGDREPMLYGAYRNDLVLETTEPLATLSSVPDNTSNVQEAEQEGDCETRQFSQEAKRAVGVAIMKLGLQLLENLKTSPEQPNVITSPLSISLALSQLALGAKNETETLLLAALHAQDLPCYHWILRKTVQHLGVQALKVASRMYLKPGFELKQAFVEESRRIYSSEPAPLVGLEEINQWVENATHGQITKFLSSLPLDVVLMLVNAVHFKGEWQARFDPKFTSRDLFYIDSKNTVHVDMMQGPKYPLRVMVDKEMGVQVARFAFKEEMSLLVVMPIADEVNVSTIVPRLDPSDLYNHLPRETNMQVKLPKFKLEYSQELKDSLTCMGLGQLFSAPDLSGIADGFLKVSSVQHKSSMELHEEGAEAAASTVVIVSRSNPTFTVNQPFFFAIMDDATRVPLFLGVITNPNPGASPATQSDHPNNITFPSDKESSEFLFDPPKRPASVDVMPSPPRAAHKAVRGHTQAVKLEERLGRCCVGDPRVDPCLQPDLEEGNAEEEAPVDLFTTPTTKMAASTSDFGYNLFRQLAAHDPKASVLLSPISISAALTQLSMGASPESEKQLHRVLRYHTLQDPQLHDTLRDLLASLRTSSKGLSFAARIYLERRLRLKLEYLNAVEKQYGVRPKALMGGARDLKEINEWIKQQTGGKVDRFLTAALPRGAGVVPLGVAYFKGQWVTRFSESGTMQDFQVDGAEPVKIAMMQQERYPIKLGNDPDLSCTIAQVQMDGGISMIFFLPDEVTQNMTLIEEALTAEFVQDLSMTLHPVQADLILPVLKLSYSVNLLPQLSDMGLSDWLAQTNLVKISNQAVKVSTVHHKVVMETVPEGTQYPGTAPVSGQQLALPFRVDRPFLFLVRDEPSGALLLIGKVLNPRDLA</sequence>
<feature type="compositionally biased region" description="Basic and acidic residues" evidence="2">
    <location>
        <begin position="43"/>
        <end position="69"/>
    </location>
</feature>
<evidence type="ECO:0000313" key="5">
    <source>
        <dbReference type="Proteomes" id="UP000034805"/>
    </source>
</evidence>
<organism evidence="4 5">
    <name type="scientific">Scleropages formosus</name>
    <name type="common">Asian bonytongue</name>
    <name type="synonym">Osteoglossum formosum</name>
    <dbReference type="NCBI Taxonomy" id="113540"/>
    <lineage>
        <taxon>Eukaryota</taxon>
        <taxon>Metazoa</taxon>
        <taxon>Chordata</taxon>
        <taxon>Craniata</taxon>
        <taxon>Vertebrata</taxon>
        <taxon>Euteleostomi</taxon>
        <taxon>Actinopterygii</taxon>
        <taxon>Neopterygii</taxon>
        <taxon>Teleostei</taxon>
        <taxon>Osteoglossocephala</taxon>
        <taxon>Osteoglossomorpha</taxon>
        <taxon>Osteoglossiformes</taxon>
        <taxon>Osteoglossidae</taxon>
        <taxon>Scleropages</taxon>
    </lineage>
</organism>
<dbReference type="PANTHER" id="PTHR11461">
    <property type="entry name" value="SERINE PROTEASE INHIBITOR, SERPIN"/>
    <property type="match status" value="1"/>
</dbReference>
<feature type="region of interest" description="Disordered" evidence="2">
    <location>
        <begin position="593"/>
        <end position="645"/>
    </location>
</feature>
<name>A0A0P7U8F6_SCLFO</name>
<dbReference type="Pfam" id="PF00079">
    <property type="entry name" value="Serpin"/>
    <property type="match status" value="2"/>
</dbReference>
<feature type="compositionally biased region" description="Basic and acidic residues" evidence="2">
    <location>
        <begin position="16"/>
        <end position="34"/>
    </location>
</feature>
<evidence type="ECO:0000256" key="2">
    <source>
        <dbReference type="SAM" id="MobiDB-lite"/>
    </source>
</evidence>
<feature type="compositionally biased region" description="Polar residues" evidence="2">
    <location>
        <begin position="157"/>
        <end position="166"/>
    </location>
</feature>
<dbReference type="Proteomes" id="UP000034805">
    <property type="component" value="Unassembled WGS sequence"/>
</dbReference>
<evidence type="ECO:0000313" key="4">
    <source>
        <dbReference type="EMBL" id="KPP70562.1"/>
    </source>
</evidence>
<evidence type="ECO:0000256" key="1">
    <source>
        <dbReference type="RuleBase" id="RU000411"/>
    </source>
</evidence>
<dbReference type="SUPFAM" id="SSF56574">
    <property type="entry name" value="Serpins"/>
    <property type="match status" value="2"/>
</dbReference>
<proteinExistence type="inferred from homology"/>
<comment type="similarity">
    <text evidence="1">Belongs to the serpin family.</text>
</comment>
<dbReference type="PANTHER" id="PTHR11461:SF20">
    <property type="entry name" value="ALPHA-2-ANTIPLASMIN"/>
    <property type="match status" value="1"/>
</dbReference>
<feature type="compositionally biased region" description="Polar residues" evidence="2">
    <location>
        <begin position="593"/>
        <end position="608"/>
    </location>
</feature>
<dbReference type="InterPro" id="IPR036186">
    <property type="entry name" value="Serpin_sf"/>
</dbReference>
<reference evidence="4 5" key="1">
    <citation type="submission" date="2015-08" db="EMBL/GenBank/DDBJ databases">
        <title>The genome of the Asian arowana (Scleropages formosus).</title>
        <authorList>
            <person name="Tan M.H."/>
            <person name="Gan H.M."/>
            <person name="Croft L.J."/>
            <person name="Austin C.M."/>
        </authorList>
    </citation>
    <scope>NUCLEOTIDE SEQUENCE [LARGE SCALE GENOMIC DNA]</scope>
    <source>
        <strain evidence="4">Aro1</strain>
    </source>
</reference>
<comment type="caution">
    <text evidence="4">The sequence shown here is derived from an EMBL/GenBank/DDBJ whole genome shotgun (WGS) entry which is preliminary data.</text>
</comment>
<dbReference type="InterPro" id="IPR000215">
    <property type="entry name" value="Serpin_fam"/>
</dbReference>
<dbReference type="EMBL" id="JARO02003401">
    <property type="protein sequence ID" value="KPP70562.1"/>
    <property type="molecule type" value="Genomic_DNA"/>
</dbReference>
<dbReference type="Gene3D" id="3.30.497.10">
    <property type="entry name" value="Antithrombin, subunit I, domain 2"/>
    <property type="match status" value="2"/>
</dbReference>
<feature type="domain" description="Serpin" evidence="3">
    <location>
        <begin position="703"/>
        <end position="1052"/>
    </location>
</feature>
<dbReference type="GO" id="GO:0004867">
    <property type="term" value="F:serine-type endopeptidase inhibitor activity"/>
    <property type="evidence" value="ECO:0007669"/>
    <property type="project" value="InterPro"/>
</dbReference>
<protein>
    <submittedName>
        <fullName evidence="4">Pigment epithelium-derived factor-like</fullName>
    </submittedName>
</protein>
<gene>
    <name evidence="4" type="ORF">Z043_110601</name>
</gene>
<dbReference type="CDD" id="cd02053">
    <property type="entry name" value="serpinF2_A2AP"/>
    <property type="match status" value="1"/>
</dbReference>
<feature type="region of interest" description="Disordered" evidence="2">
    <location>
        <begin position="1"/>
        <end position="78"/>
    </location>
</feature>
<dbReference type="InterPro" id="IPR023796">
    <property type="entry name" value="Serpin_dom"/>
</dbReference>
<dbReference type="STRING" id="113540.ENSSFOP00015006968"/>
<dbReference type="GO" id="GO:0051918">
    <property type="term" value="P:negative regulation of fibrinolysis"/>
    <property type="evidence" value="ECO:0007669"/>
    <property type="project" value="InterPro"/>
</dbReference>
<evidence type="ECO:0000259" key="3">
    <source>
        <dbReference type="SMART" id="SM00093"/>
    </source>
</evidence>
<dbReference type="InterPro" id="IPR033833">
    <property type="entry name" value="Alpha2AP_serpin_dom"/>
</dbReference>
<dbReference type="PROSITE" id="PS00284">
    <property type="entry name" value="SERPIN"/>
    <property type="match status" value="2"/>
</dbReference>
<accession>A0A0P7U8F6</accession>
<dbReference type="Gene3D" id="2.30.39.10">
    <property type="entry name" value="Alpha-1-antitrypsin, domain 1"/>
    <property type="match status" value="2"/>
</dbReference>
<dbReference type="SMART" id="SM00093">
    <property type="entry name" value="SERPIN"/>
    <property type="match status" value="2"/>
</dbReference>
<feature type="compositionally biased region" description="Basic and acidic residues" evidence="2">
    <location>
        <begin position="145"/>
        <end position="156"/>
    </location>
</feature>
<dbReference type="GO" id="GO:0005615">
    <property type="term" value="C:extracellular space"/>
    <property type="evidence" value="ECO:0007669"/>
    <property type="project" value="InterPro"/>
</dbReference>
<dbReference type="InterPro" id="IPR042178">
    <property type="entry name" value="Serpin_sf_1"/>
</dbReference>
<dbReference type="InterPro" id="IPR023795">
    <property type="entry name" value="Serpin_CS"/>
</dbReference>
<dbReference type="InterPro" id="IPR042185">
    <property type="entry name" value="Serpin_sf_2"/>
</dbReference>
<dbReference type="AlphaFoldDB" id="A0A0P7U8F6"/>